<evidence type="ECO:0000313" key="11">
    <source>
        <dbReference type="EMBL" id="KMR04579.1"/>
    </source>
</evidence>
<evidence type="ECO:0000256" key="10">
    <source>
        <dbReference type="SAM" id="Coils"/>
    </source>
</evidence>
<dbReference type="Pfam" id="PF03980">
    <property type="entry name" value="Nnf1"/>
    <property type="match status" value="1"/>
</dbReference>
<evidence type="ECO:0000256" key="7">
    <source>
        <dbReference type="ARBA" id="ARBA00023242"/>
    </source>
</evidence>
<dbReference type="PaxDb" id="67767-A0A0J7P3R0"/>
<dbReference type="EMBL" id="LBMM01000181">
    <property type="protein sequence ID" value="KMR04579.1"/>
    <property type="molecule type" value="Genomic_DNA"/>
</dbReference>
<keyword evidence="8" id="KW-0131">Cell cycle</keyword>
<dbReference type="Proteomes" id="UP000036403">
    <property type="component" value="Unassembled WGS sequence"/>
</dbReference>
<evidence type="ECO:0000256" key="9">
    <source>
        <dbReference type="ARBA" id="ARBA00023328"/>
    </source>
</evidence>
<keyword evidence="10" id="KW-0175">Coiled coil</keyword>
<evidence type="ECO:0000313" key="12">
    <source>
        <dbReference type="Proteomes" id="UP000036403"/>
    </source>
</evidence>
<evidence type="ECO:0000256" key="3">
    <source>
        <dbReference type="ARBA" id="ARBA00022454"/>
    </source>
</evidence>
<evidence type="ECO:0000256" key="5">
    <source>
        <dbReference type="ARBA" id="ARBA00022776"/>
    </source>
</evidence>
<dbReference type="GO" id="GO:0051301">
    <property type="term" value="P:cell division"/>
    <property type="evidence" value="ECO:0007669"/>
    <property type="project" value="UniProtKB-KW"/>
</dbReference>
<reference evidence="11 12" key="1">
    <citation type="submission" date="2015-04" db="EMBL/GenBank/DDBJ databases">
        <title>Lasius niger genome sequencing.</title>
        <authorList>
            <person name="Konorov E.A."/>
            <person name="Nikitin M.A."/>
            <person name="Kirill M.V."/>
            <person name="Chang P."/>
        </authorList>
    </citation>
    <scope>NUCLEOTIDE SEQUENCE [LARGE SCALE GENOMIC DNA]</scope>
    <source>
        <tissue evidence="11">Whole</tissue>
    </source>
</reference>
<evidence type="ECO:0000256" key="6">
    <source>
        <dbReference type="ARBA" id="ARBA00022838"/>
    </source>
</evidence>
<keyword evidence="7" id="KW-0539">Nucleus</keyword>
<organism evidence="11 12">
    <name type="scientific">Lasius niger</name>
    <name type="common">Black garden ant</name>
    <dbReference type="NCBI Taxonomy" id="67767"/>
    <lineage>
        <taxon>Eukaryota</taxon>
        <taxon>Metazoa</taxon>
        <taxon>Ecdysozoa</taxon>
        <taxon>Arthropoda</taxon>
        <taxon>Hexapoda</taxon>
        <taxon>Insecta</taxon>
        <taxon>Pterygota</taxon>
        <taxon>Neoptera</taxon>
        <taxon>Endopterygota</taxon>
        <taxon>Hymenoptera</taxon>
        <taxon>Apocrita</taxon>
        <taxon>Aculeata</taxon>
        <taxon>Formicoidea</taxon>
        <taxon>Formicidae</taxon>
        <taxon>Formicinae</taxon>
        <taxon>Lasius</taxon>
        <taxon>Lasius</taxon>
    </lineage>
</organism>
<keyword evidence="3" id="KW-0158">Chromosome</keyword>
<keyword evidence="5" id="KW-0498">Mitosis</keyword>
<keyword evidence="12" id="KW-1185">Reference proteome</keyword>
<keyword evidence="9" id="KW-0137">Centromere</keyword>
<evidence type="ECO:0000256" key="4">
    <source>
        <dbReference type="ARBA" id="ARBA00022618"/>
    </source>
</evidence>
<keyword evidence="4" id="KW-0132">Cell division</keyword>
<name>A0A0J7P3R0_LASNI</name>
<dbReference type="OrthoDB" id="18453at2759"/>
<dbReference type="AlphaFoldDB" id="A0A0J7P3R0"/>
<evidence type="ECO:0000256" key="2">
    <source>
        <dbReference type="ARBA" id="ARBA00004629"/>
    </source>
</evidence>
<dbReference type="InterPro" id="IPR007128">
    <property type="entry name" value="PMF1/Nnf1"/>
</dbReference>
<evidence type="ECO:0000256" key="8">
    <source>
        <dbReference type="ARBA" id="ARBA00023306"/>
    </source>
</evidence>
<comment type="caution">
    <text evidence="11">The sequence shown here is derived from an EMBL/GenBank/DDBJ whole genome shotgun (WGS) entry which is preliminary data.</text>
</comment>
<accession>A0A0J7P3R0</accession>
<comment type="subcellular location">
    <subcellularLocation>
        <location evidence="2">Chromosome</location>
        <location evidence="2">Centromere</location>
        <location evidence="2">Kinetochore</location>
    </subcellularLocation>
    <subcellularLocation>
        <location evidence="1">Nucleus</location>
    </subcellularLocation>
</comment>
<evidence type="ECO:0000256" key="1">
    <source>
        <dbReference type="ARBA" id="ARBA00004123"/>
    </source>
</evidence>
<keyword evidence="6" id="KW-0995">Kinetochore</keyword>
<gene>
    <name evidence="11" type="ORF">RF55_620</name>
</gene>
<feature type="coiled-coil region" evidence="10">
    <location>
        <begin position="117"/>
        <end position="190"/>
    </location>
</feature>
<dbReference type="GO" id="GO:0005634">
    <property type="term" value="C:nucleus"/>
    <property type="evidence" value="ECO:0007669"/>
    <property type="project" value="UniProtKB-SubCell"/>
</dbReference>
<protein>
    <submittedName>
        <fullName evidence="11">Polyamine-modulated factor 1-like protein</fullName>
    </submittedName>
</protein>
<sequence>MAEDEEEADWPNNARLFQIAVSNSLRNISESVSENEFVEILTILKSNPSIAEKLHKAMIKELYNSMNNDLEAILKEGSLQDVLSKIAKLSEESTMSINEDAWRPPGNVTTHLISLDAYKIKEATEELEKQVNEVERKNEILMKTIAENRSRIRATNDNMIRILNHTPVILQELEKMYEELMTCHKMIKDEYFQDKV</sequence>
<proteinExistence type="predicted"/>
<dbReference type="GO" id="GO:0000444">
    <property type="term" value="C:MIS12/MIND type complex"/>
    <property type="evidence" value="ECO:0007669"/>
    <property type="project" value="InterPro"/>
</dbReference>